<dbReference type="Proteomes" id="UP000197174">
    <property type="component" value="Unassembled WGS sequence"/>
</dbReference>
<keyword evidence="3" id="KW-0732">Signal</keyword>
<dbReference type="InterPro" id="IPR011042">
    <property type="entry name" value="6-blade_b-propeller_TolB-like"/>
</dbReference>
<evidence type="ECO:0000259" key="4">
    <source>
        <dbReference type="PROSITE" id="PS50853"/>
    </source>
</evidence>
<evidence type="ECO:0000256" key="3">
    <source>
        <dbReference type="SAM" id="SignalP"/>
    </source>
</evidence>
<accession>A0A246RN83</accession>
<dbReference type="AlphaFoldDB" id="A0A246RN83"/>
<dbReference type="Pfam" id="PF00041">
    <property type="entry name" value="fn3"/>
    <property type="match status" value="1"/>
</dbReference>
<comment type="caution">
    <text evidence="5">The sequence shown here is derived from an EMBL/GenBank/DDBJ whole genome shotgun (WGS) entry which is preliminary data.</text>
</comment>
<feature type="domain" description="Fibronectin type-III" evidence="4">
    <location>
        <begin position="30"/>
        <end position="120"/>
    </location>
</feature>
<evidence type="ECO:0000313" key="6">
    <source>
        <dbReference type="Proteomes" id="UP000197174"/>
    </source>
</evidence>
<dbReference type="SMART" id="SM00060">
    <property type="entry name" value="FN3"/>
    <property type="match status" value="1"/>
</dbReference>
<dbReference type="Gene3D" id="2.60.40.10">
    <property type="entry name" value="Immunoglobulins"/>
    <property type="match status" value="1"/>
</dbReference>
<evidence type="ECO:0000256" key="2">
    <source>
        <dbReference type="ARBA" id="ARBA00023326"/>
    </source>
</evidence>
<proteinExistence type="predicted"/>
<dbReference type="GO" id="GO:0000272">
    <property type="term" value="P:polysaccharide catabolic process"/>
    <property type="evidence" value="ECO:0007669"/>
    <property type="project" value="UniProtKB-KW"/>
</dbReference>
<organism evidence="5 6">
    <name type="scientific">Micromonospora wenchangensis</name>
    <dbReference type="NCBI Taxonomy" id="1185415"/>
    <lineage>
        <taxon>Bacteria</taxon>
        <taxon>Bacillati</taxon>
        <taxon>Actinomycetota</taxon>
        <taxon>Actinomycetes</taxon>
        <taxon>Micromonosporales</taxon>
        <taxon>Micromonosporaceae</taxon>
        <taxon>Micromonospora</taxon>
    </lineage>
</organism>
<dbReference type="GO" id="GO:0016798">
    <property type="term" value="F:hydrolase activity, acting on glycosyl bonds"/>
    <property type="evidence" value="ECO:0007669"/>
    <property type="project" value="UniProtKB-KW"/>
</dbReference>
<dbReference type="OrthoDB" id="3454650at2"/>
<dbReference type="SUPFAM" id="SSF69304">
    <property type="entry name" value="Tricorn protease N-terminal domain"/>
    <property type="match status" value="1"/>
</dbReference>
<protein>
    <recommendedName>
        <fullName evidence="4">Fibronectin type-III domain-containing protein</fullName>
    </recommendedName>
</protein>
<feature type="chain" id="PRO_5012828915" description="Fibronectin type-III domain-containing protein" evidence="3">
    <location>
        <begin position="28"/>
        <end position="1146"/>
    </location>
</feature>
<reference evidence="5 6" key="1">
    <citation type="submission" date="2017-03" db="EMBL/GenBank/DDBJ databases">
        <title>Whole genome sequence of Micromonospora wenchangensis, isolated from mangrove soil.</title>
        <authorList>
            <person name="Yang H."/>
        </authorList>
    </citation>
    <scope>NUCLEOTIDE SEQUENCE [LARGE SCALE GENOMIC DNA]</scope>
    <source>
        <strain evidence="5 6">CCTCC AA 2012002</strain>
    </source>
</reference>
<keyword evidence="1" id="KW-0378">Hydrolase</keyword>
<dbReference type="RefSeq" id="WP_088643923.1">
    <property type="nucleotide sequence ID" value="NZ_MZMV01000016.1"/>
</dbReference>
<evidence type="ECO:0000313" key="5">
    <source>
        <dbReference type="EMBL" id="OWV08571.1"/>
    </source>
</evidence>
<keyword evidence="2" id="KW-0119">Carbohydrate metabolism</keyword>
<dbReference type="InterPro" id="IPR036116">
    <property type="entry name" value="FN3_sf"/>
</dbReference>
<dbReference type="PROSITE" id="PS50853">
    <property type="entry name" value="FN3"/>
    <property type="match status" value="1"/>
</dbReference>
<feature type="signal peptide" evidence="3">
    <location>
        <begin position="1"/>
        <end position="27"/>
    </location>
</feature>
<dbReference type="SUPFAM" id="SSF49265">
    <property type="entry name" value="Fibronectin type III"/>
    <property type="match status" value="1"/>
</dbReference>
<dbReference type="Gene3D" id="2.120.10.30">
    <property type="entry name" value="TolB, C-terminal domain"/>
    <property type="match status" value="2"/>
</dbReference>
<dbReference type="EMBL" id="MZMV01000016">
    <property type="protein sequence ID" value="OWV08571.1"/>
    <property type="molecule type" value="Genomic_DNA"/>
</dbReference>
<keyword evidence="2" id="KW-0624">Polysaccharide degradation</keyword>
<keyword evidence="1" id="KW-0326">Glycosidase</keyword>
<keyword evidence="6" id="KW-1185">Reference proteome</keyword>
<evidence type="ECO:0000256" key="1">
    <source>
        <dbReference type="ARBA" id="ARBA00023295"/>
    </source>
</evidence>
<name>A0A246RN83_9ACTN</name>
<dbReference type="CDD" id="cd00063">
    <property type="entry name" value="FN3"/>
    <property type="match status" value="1"/>
</dbReference>
<gene>
    <name evidence="5" type="ORF">B5D80_12065</name>
</gene>
<sequence>MKAHVRRLTVVLAATVLGSFPAVPASAAGVPAAPVSVAAEVDGLALRVEWTPPADRSGITGYRVSTVPAGLSLDLPADAHRAVLAGVRPNTGYVAQVTALAGAEQSTPTRAGGAVTVAAPGGSLVAVPPARLLDTRSGLGAPAGATRQVTLTVAGRGGVPGTAVAAVALNVTVTAPAGGGFVTAYPGGTARPTASNVNYARGQTVANLAVVPVGADGTVVLYSSAPTHLVADVAGWFSTAGTASPAAGLFHGLAPARLVDTRAGLGGVTPGPDGQLDVQVTGAGGVPASGVSAVVLNTTVAGADTAGFVTAYPTGQPRPTASTLNFVARQVLANRVIVPVGADGRVSFYNRAGSTPLVVDVTGWFSDGSDPSVGGAYLASVPPTRIVDTRSGLGAGKGPVAGGASLPVAVAGRAGLPAATAALPPTGLVANVTAVQPTSAGFLTVYPSVTARPTASDLNFTPGTVVPNLSVAPLGVDGGALVHNSAGATHVVVDVVGYFLGDTAVPSSTRQVSAGDVRAVTGAPDGDRQVVLAPTAATPQPGEVLSAGPGAATPDGLLVRVVDTGTDAQGNRVLATEPATLQEAFGAGHFAMSAPLSADDVVAAGTPAGAGPAPLTPDRLRRRLAGREATSPVGQGINRTVSCSGGGSVAVVGSVSVSPSVDLSVEWGWFSVQSVTFTGTLSQDAALTATAKAASGCHLGPVPLLPTPIRFTPITFSIGPVPVVVTPQVQFYLSAEGTVSAQVTAGANQHAEGTLGLSWSGATGLRPIARTNSSFTYTTPTPSGGASVAARVGPRLELFLYGVAGPYLTADGTVGLSANPAAEPWWTLTGGLDAGAGIALPSLGFDQSNPSILRYRRTLAHAPWPQHLYAVECVSSDCYTSLRLVQTDDRGGGRRQIGGTFSGGVTGLAVNPAGTEVVYERTFSGRGKPLFVRNVATGQDRQLTAQDPKCTGIDTFDTFPVWSPNGASVSFSRSSSFGNYTCPSDGTYVVPAGGGTPTRVSANRWDGPPSWNPTSDRWAVTTATQPATLYTSATNGSGKKTLHTGGRDEGFSPAAWSPDGATIAFGTDSGRVYGYSPAGARLWSLTPANYCTGYPVAWSRDSESVFYLGCQAGNNSRTVYRINAAPGAAPAPITFDRPVVALAVGR</sequence>
<dbReference type="InterPro" id="IPR013783">
    <property type="entry name" value="Ig-like_fold"/>
</dbReference>
<dbReference type="InterPro" id="IPR003961">
    <property type="entry name" value="FN3_dom"/>
</dbReference>